<comment type="cofactor">
    <cofactor evidence="3">
        <name>Mg(2+)</name>
        <dbReference type="ChEBI" id="CHEBI:18420"/>
    </cofactor>
    <text evidence="3">Binds 2 magnesium ions per subunit.</text>
</comment>
<evidence type="ECO:0000256" key="2">
    <source>
        <dbReference type="ARBA" id="ARBA00022801"/>
    </source>
</evidence>
<dbReference type="AlphaFoldDB" id="A0A552UUT3"/>
<keyword evidence="3" id="KW-0479">Metal-binding</keyword>
<dbReference type="OrthoDB" id="9798107at2"/>
<keyword evidence="2 4" id="KW-0378">Hydrolase</keyword>
<dbReference type="PANTHER" id="PTHR16222">
    <property type="entry name" value="ADP-RIBOSYLGLYCOHYDROLASE"/>
    <property type="match status" value="1"/>
</dbReference>
<evidence type="ECO:0000313" key="4">
    <source>
        <dbReference type="EMBL" id="TRW22003.1"/>
    </source>
</evidence>
<dbReference type="Pfam" id="PF03747">
    <property type="entry name" value="ADP_ribosyl_GH"/>
    <property type="match status" value="1"/>
</dbReference>
<dbReference type="InterPro" id="IPR050792">
    <property type="entry name" value="ADP-ribosylglycohydrolase"/>
</dbReference>
<dbReference type="InterPro" id="IPR005502">
    <property type="entry name" value="Ribosyl_crysJ1"/>
</dbReference>
<dbReference type="SUPFAM" id="SSF101478">
    <property type="entry name" value="ADP-ribosylglycohydrolase"/>
    <property type="match status" value="1"/>
</dbReference>
<gene>
    <name evidence="4" type="ORF">FL857_11820</name>
</gene>
<dbReference type="GO" id="GO:0016787">
    <property type="term" value="F:hydrolase activity"/>
    <property type="evidence" value="ECO:0007669"/>
    <property type="project" value="UniProtKB-KW"/>
</dbReference>
<comment type="similarity">
    <text evidence="1">Belongs to the ADP-ribosylglycohydrolase family.</text>
</comment>
<evidence type="ECO:0000256" key="1">
    <source>
        <dbReference type="ARBA" id="ARBA00010702"/>
    </source>
</evidence>
<reference evidence="4 5" key="1">
    <citation type="submission" date="2019-07" db="EMBL/GenBank/DDBJ databases">
        <title>Criibacterium bergeronii gen. nov., sp. nov. isolated from human clinical samples.</title>
        <authorList>
            <person name="Maheux A.F."/>
            <person name="Boudreau D.K."/>
            <person name="Berube E."/>
            <person name="Brodeur S."/>
            <person name="Bernard K.A."/>
            <person name="Abed J.Y."/>
            <person name="Ducrey E."/>
            <person name="Guay E.F."/>
            <person name="Raymond F."/>
            <person name="Corbeil J."/>
            <person name="Domingo M.-C."/>
            <person name="Roy P.H."/>
            <person name="Boissinot M."/>
            <person name="Tocheva E.I."/>
            <person name="Omar R.F."/>
        </authorList>
    </citation>
    <scope>NUCLEOTIDE SEQUENCE [LARGE SCALE GENOMIC DNA]</scope>
    <source>
        <strain evidence="4 5">CCRI-24246</strain>
    </source>
</reference>
<accession>A0A552UUT3</accession>
<keyword evidence="3" id="KW-0460">Magnesium</keyword>
<dbReference type="PANTHER" id="PTHR16222:SF24">
    <property type="entry name" value="ADP-RIBOSYLHYDROLASE ARH3"/>
    <property type="match status" value="1"/>
</dbReference>
<dbReference type="Gene3D" id="1.10.4080.10">
    <property type="entry name" value="ADP-ribosylation/Crystallin J1"/>
    <property type="match status" value="1"/>
</dbReference>
<comment type="caution">
    <text evidence="4">The sequence shown here is derived from an EMBL/GenBank/DDBJ whole genome shotgun (WGS) entry which is preliminary data.</text>
</comment>
<feature type="binding site" evidence="3">
    <location>
        <position position="348"/>
    </location>
    <ligand>
        <name>Mg(2+)</name>
        <dbReference type="ChEBI" id="CHEBI:18420"/>
        <label>1</label>
    </ligand>
</feature>
<protein>
    <submittedName>
        <fullName evidence="4">ADP-ribosylglycohydrolase family protein</fullName>
    </submittedName>
</protein>
<proteinExistence type="inferred from homology"/>
<feature type="binding site" evidence="3">
    <location>
        <position position="345"/>
    </location>
    <ligand>
        <name>Mg(2+)</name>
        <dbReference type="ChEBI" id="CHEBI:18420"/>
        <label>1</label>
    </ligand>
</feature>
<dbReference type="InterPro" id="IPR036705">
    <property type="entry name" value="Ribosyl_crysJ1_sf"/>
</dbReference>
<dbReference type="EMBL" id="VJXW01000037">
    <property type="protein sequence ID" value="TRW22003.1"/>
    <property type="molecule type" value="Genomic_DNA"/>
</dbReference>
<name>A0A552UUT3_9FIRM</name>
<organism evidence="4 5">
    <name type="scientific">Criibacterium bergeronii</name>
    <dbReference type="NCBI Taxonomy" id="1871336"/>
    <lineage>
        <taxon>Bacteria</taxon>
        <taxon>Bacillati</taxon>
        <taxon>Bacillota</taxon>
        <taxon>Clostridia</taxon>
        <taxon>Peptostreptococcales</taxon>
        <taxon>Filifactoraceae</taxon>
        <taxon>Criibacterium</taxon>
    </lineage>
</organism>
<dbReference type="GO" id="GO:0046872">
    <property type="term" value="F:metal ion binding"/>
    <property type="evidence" value="ECO:0007669"/>
    <property type="project" value="UniProtKB-KW"/>
</dbReference>
<feature type="binding site" evidence="3">
    <location>
        <position position="135"/>
    </location>
    <ligand>
        <name>Mg(2+)</name>
        <dbReference type="ChEBI" id="CHEBI:18420"/>
        <label>1</label>
    </ligand>
</feature>
<feature type="binding site" evidence="3">
    <location>
        <position position="347"/>
    </location>
    <ligand>
        <name>Mg(2+)</name>
        <dbReference type="ChEBI" id="CHEBI:18420"/>
        <label>1</label>
    </ligand>
</feature>
<dbReference type="Proteomes" id="UP000319424">
    <property type="component" value="Unassembled WGS sequence"/>
</dbReference>
<sequence length="393" mass="45037">MEHKLRQWTLVERWKADIESYKNGGATVSAPMCEMCKYFIKGNVFHCKKYEGSNEKPKYVVFPKKECPEFKHFNPIIFDFEKREKGTIFSGIFGFIVGDAVGVPVEFSTREERKIDPVKEMRAYGTYHQPYGTWSDDTSLTLCLLENITEGYYLDGLSEKFIKYYTEGYLTPYGKLFDIGNSTRLSIEKMLKGENPIECGGNTEMDNGNGSLMRVLPLAYYLKETPPMEKIKIIEDVSSLTHAHNRSKLACIIYVEYAINLIKGNSKSDAYRQTINFIDKYCYKDYNEEMNNYKRILDGNIAIYKQDEIKSTGYVVDTLEASLWAFITTDNYKEAVLKGINLGEDTDTIAAIIGGLAGIFYGISSIPDTWLQSLARKRDIYEMVEKFASRLNV</sequence>
<evidence type="ECO:0000313" key="5">
    <source>
        <dbReference type="Proteomes" id="UP000319424"/>
    </source>
</evidence>
<feature type="binding site" evidence="3">
    <location>
        <position position="137"/>
    </location>
    <ligand>
        <name>Mg(2+)</name>
        <dbReference type="ChEBI" id="CHEBI:18420"/>
        <label>1</label>
    </ligand>
</feature>
<feature type="binding site" evidence="3">
    <location>
        <position position="136"/>
    </location>
    <ligand>
        <name>Mg(2+)</name>
        <dbReference type="ChEBI" id="CHEBI:18420"/>
        <label>1</label>
    </ligand>
</feature>
<dbReference type="RefSeq" id="WP_144398954.1">
    <property type="nucleotide sequence ID" value="NZ_VJXW01000037.1"/>
</dbReference>
<evidence type="ECO:0000256" key="3">
    <source>
        <dbReference type="PIRSR" id="PIRSR605502-1"/>
    </source>
</evidence>